<accession>A0ABV7WK29</accession>
<feature type="domain" description="Chorismate mutase" evidence="1">
    <location>
        <begin position="165"/>
        <end position="255"/>
    </location>
</feature>
<dbReference type="PROSITE" id="PS51168">
    <property type="entry name" value="CHORISMATE_MUT_2"/>
    <property type="match status" value="1"/>
</dbReference>
<dbReference type="Gene3D" id="1.20.59.10">
    <property type="entry name" value="Chorismate mutase"/>
    <property type="match status" value="1"/>
</dbReference>
<dbReference type="InterPro" id="IPR002701">
    <property type="entry name" value="CM_II_prokaryot"/>
</dbReference>
<evidence type="ECO:0000313" key="2">
    <source>
        <dbReference type="EMBL" id="MFC3688936.1"/>
    </source>
</evidence>
<dbReference type="InterPro" id="IPR052707">
    <property type="entry name" value="OsmC_Ohr_Peroxiredoxin"/>
</dbReference>
<dbReference type="SUPFAM" id="SSF48600">
    <property type="entry name" value="Chorismate mutase II"/>
    <property type="match status" value="1"/>
</dbReference>
<dbReference type="InterPro" id="IPR036263">
    <property type="entry name" value="Chorismate_II_sf"/>
</dbReference>
<dbReference type="SMART" id="SM00830">
    <property type="entry name" value="CM_2"/>
    <property type="match status" value="1"/>
</dbReference>
<name>A0ABV7WK29_9MICO</name>
<dbReference type="SUPFAM" id="SSF82784">
    <property type="entry name" value="OsmC-like"/>
    <property type="match status" value="1"/>
</dbReference>
<organism evidence="2 3">
    <name type="scientific">Aquipuribacter hungaricus</name>
    <dbReference type="NCBI Taxonomy" id="545624"/>
    <lineage>
        <taxon>Bacteria</taxon>
        <taxon>Bacillati</taxon>
        <taxon>Actinomycetota</taxon>
        <taxon>Actinomycetes</taxon>
        <taxon>Micrococcales</taxon>
        <taxon>Intrasporangiaceae</taxon>
        <taxon>Aquipuribacter</taxon>
    </lineage>
</organism>
<reference evidence="3" key="1">
    <citation type="journal article" date="2019" name="Int. J. Syst. Evol. Microbiol.">
        <title>The Global Catalogue of Microorganisms (GCM) 10K type strain sequencing project: providing services to taxonomists for standard genome sequencing and annotation.</title>
        <authorList>
            <consortium name="The Broad Institute Genomics Platform"/>
            <consortium name="The Broad Institute Genome Sequencing Center for Infectious Disease"/>
            <person name="Wu L."/>
            <person name="Ma J."/>
        </authorList>
    </citation>
    <scope>NUCLEOTIDE SEQUENCE [LARGE SCALE GENOMIC DNA]</scope>
    <source>
        <strain evidence="3">NCAIM B.02333</strain>
    </source>
</reference>
<dbReference type="GO" id="GO:0004106">
    <property type="term" value="F:chorismate mutase activity"/>
    <property type="evidence" value="ECO:0007669"/>
    <property type="project" value="UniProtKB-EC"/>
</dbReference>
<protein>
    <submittedName>
        <fullName evidence="2">Chorismate mutase</fullName>
        <ecNumber evidence="2">5.4.99.5</ecNumber>
    </submittedName>
</protein>
<proteinExistence type="predicted"/>
<dbReference type="Proteomes" id="UP001595685">
    <property type="component" value="Unassembled WGS sequence"/>
</dbReference>
<dbReference type="RefSeq" id="WP_376984272.1">
    <property type="nucleotide sequence ID" value="NZ_JBBEOI010000001.1"/>
</dbReference>
<dbReference type="InterPro" id="IPR003718">
    <property type="entry name" value="OsmC/Ohr_fam"/>
</dbReference>
<dbReference type="Gene3D" id="3.30.300.20">
    <property type="match status" value="1"/>
</dbReference>
<dbReference type="PANTHER" id="PTHR42830">
    <property type="entry name" value="OSMOTICALLY INDUCIBLE FAMILY PROTEIN"/>
    <property type="match status" value="1"/>
</dbReference>
<dbReference type="Pfam" id="PF02566">
    <property type="entry name" value="OsmC"/>
    <property type="match status" value="1"/>
</dbReference>
<dbReference type="PANTHER" id="PTHR42830:SF2">
    <property type="entry name" value="OSMC_OHR FAMILY PROTEIN"/>
    <property type="match status" value="1"/>
</dbReference>
<comment type="caution">
    <text evidence="2">The sequence shown here is derived from an EMBL/GenBank/DDBJ whole genome shotgun (WGS) entry which is preliminary data.</text>
</comment>
<dbReference type="InterPro" id="IPR036102">
    <property type="entry name" value="OsmC/Ohrsf"/>
</dbReference>
<sequence length="263" mass="27670">MQSHSYEVTTVWTGNTGSGTSGYRDYARSLEVRTPGRETLPGSSDPAFRGDPTRWNPELLLLAALGQCHLLSYLHACVEAGVVVTAYEDRAGGTMAEDGAGGGRFTEVVLRPHVTVAGPSMVEAATAAHVLAGERCFIAASVAFPVRHEPTVVAEDGPRATDAAAPAPAGLAQVRAEIDRIDARLVGLLARRQEQVRLAGTLKTDEAAVRAPDRQAAVLAAVRERALAAGLDTGVAEQVWRAMVAGFVDLELREHAARTSPGS</sequence>
<evidence type="ECO:0000259" key="1">
    <source>
        <dbReference type="PROSITE" id="PS51168"/>
    </source>
</evidence>
<dbReference type="InterPro" id="IPR036979">
    <property type="entry name" value="CM_dom_sf"/>
</dbReference>
<dbReference type="InterPro" id="IPR015946">
    <property type="entry name" value="KH_dom-like_a/b"/>
</dbReference>
<dbReference type="Pfam" id="PF01817">
    <property type="entry name" value="CM_2"/>
    <property type="match status" value="1"/>
</dbReference>
<keyword evidence="2" id="KW-0413">Isomerase</keyword>
<dbReference type="EC" id="5.4.99.5" evidence="2"/>
<evidence type="ECO:0000313" key="3">
    <source>
        <dbReference type="Proteomes" id="UP001595685"/>
    </source>
</evidence>
<dbReference type="EMBL" id="JBHRWW010000006">
    <property type="protein sequence ID" value="MFC3688936.1"/>
    <property type="molecule type" value="Genomic_DNA"/>
</dbReference>
<gene>
    <name evidence="2" type="ORF">ACFOLH_11345</name>
</gene>
<keyword evidence="3" id="KW-1185">Reference proteome</keyword>